<evidence type="ECO:0000256" key="4">
    <source>
        <dbReference type="ARBA" id="ARBA00022801"/>
    </source>
</evidence>
<evidence type="ECO:0000256" key="1">
    <source>
        <dbReference type="ARBA" id="ARBA00001231"/>
    </source>
</evidence>
<organism evidence="7 8">
    <name type="scientific">Breznakiella homolactica</name>
    <dbReference type="NCBI Taxonomy" id="2798577"/>
    <lineage>
        <taxon>Bacteria</taxon>
        <taxon>Pseudomonadati</taxon>
        <taxon>Spirochaetota</taxon>
        <taxon>Spirochaetia</taxon>
        <taxon>Spirochaetales</taxon>
        <taxon>Breznakiellaceae</taxon>
        <taxon>Breznakiella</taxon>
    </lineage>
</organism>
<keyword evidence="4" id="KW-0378">Hydrolase</keyword>
<gene>
    <name evidence="7" type="ORF">JFL75_04305</name>
</gene>
<name>A0A7T7XPL0_9SPIR</name>
<dbReference type="PANTHER" id="PTHR30480:SF13">
    <property type="entry name" value="BETA-HEXOSAMINIDASE"/>
    <property type="match status" value="1"/>
</dbReference>
<dbReference type="EMBL" id="CP067089">
    <property type="protein sequence ID" value="QQO10149.1"/>
    <property type="molecule type" value="Genomic_DNA"/>
</dbReference>
<evidence type="ECO:0000313" key="8">
    <source>
        <dbReference type="Proteomes" id="UP000595917"/>
    </source>
</evidence>
<dbReference type="Gene3D" id="3.40.50.1700">
    <property type="entry name" value="Glycoside hydrolase family 3 C-terminal domain"/>
    <property type="match status" value="1"/>
</dbReference>
<keyword evidence="8" id="KW-1185">Reference proteome</keyword>
<evidence type="ECO:0000256" key="5">
    <source>
        <dbReference type="ARBA" id="ARBA00023295"/>
    </source>
</evidence>
<dbReference type="Pfam" id="PF00933">
    <property type="entry name" value="Glyco_hydro_3"/>
    <property type="match status" value="1"/>
</dbReference>
<evidence type="ECO:0000313" key="7">
    <source>
        <dbReference type="EMBL" id="QQO10149.1"/>
    </source>
</evidence>
<protein>
    <recommendedName>
        <fullName evidence="3">beta-N-acetylhexosaminidase</fullName>
        <ecNumber evidence="3">3.2.1.52</ecNumber>
    </recommendedName>
</protein>
<dbReference type="InterPro" id="IPR001764">
    <property type="entry name" value="Glyco_hydro_3_N"/>
</dbReference>
<comment type="catalytic activity">
    <reaction evidence="1">
        <text>Hydrolysis of terminal non-reducing N-acetyl-D-hexosamine residues in N-acetyl-beta-D-hexosaminides.</text>
        <dbReference type="EC" id="3.2.1.52"/>
    </reaction>
</comment>
<dbReference type="GO" id="GO:0004563">
    <property type="term" value="F:beta-N-acetylhexosaminidase activity"/>
    <property type="evidence" value="ECO:0007669"/>
    <property type="project" value="UniProtKB-EC"/>
</dbReference>
<evidence type="ECO:0000256" key="3">
    <source>
        <dbReference type="ARBA" id="ARBA00012663"/>
    </source>
</evidence>
<feature type="domain" description="Glycoside hydrolase family 3 N-terminal" evidence="6">
    <location>
        <begin position="28"/>
        <end position="343"/>
    </location>
</feature>
<dbReference type="GO" id="GO:0009254">
    <property type="term" value="P:peptidoglycan turnover"/>
    <property type="evidence" value="ECO:0007669"/>
    <property type="project" value="TreeGrafter"/>
</dbReference>
<dbReference type="Proteomes" id="UP000595917">
    <property type="component" value="Chromosome"/>
</dbReference>
<dbReference type="SUPFAM" id="SSF51445">
    <property type="entry name" value="(Trans)glycosidases"/>
    <property type="match status" value="1"/>
</dbReference>
<comment type="similarity">
    <text evidence="2">Belongs to the glycosyl hydrolase 3 family.</text>
</comment>
<reference evidence="7" key="1">
    <citation type="submission" date="2021-01" db="EMBL/GenBank/DDBJ databases">
        <title>Description of Breznakiella homolactica.</title>
        <authorList>
            <person name="Song Y."/>
            <person name="Brune A."/>
        </authorList>
    </citation>
    <scope>NUCLEOTIDE SEQUENCE</scope>
    <source>
        <strain evidence="7">RmG30</strain>
    </source>
</reference>
<accession>A0A7T7XPL0</accession>
<dbReference type="GO" id="GO:0005975">
    <property type="term" value="P:carbohydrate metabolic process"/>
    <property type="evidence" value="ECO:0007669"/>
    <property type="project" value="InterPro"/>
</dbReference>
<dbReference type="RefSeq" id="WP_215627453.1">
    <property type="nucleotide sequence ID" value="NZ_CP067089.2"/>
</dbReference>
<evidence type="ECO:0000259" key="6">
    <source>
        <dbReference type="Pfam" id="PF00933"/>
    </source>
</evidence>
<sequence length="547" mass="59467">MADKTEIQAIIDGMSAAQKAGQFFLLAYPGKDPKVIQPLLEQYGLCGCYISQDNADTFAEAENFTAEIQAMSMKFQNLPLLLGVDQEGAWGVLIPESHPGPGNLALGAVRDTGLVSGMYRALGEEMLSVGYNCLLGPCADVNSDPRSPIIGTRSFGEFPERVAACVDTAVKGALLTGTVTTVKHFPGHGATEGDTHRVIPEVNKSLDELRKTDLLPFLAGIKAGVHIVMTSHIRYPQVDKDHPATLSKTILQDLLRMEMGFRGIILSDSMNMGAIRKFYDPAESTLLALKAGVDVVMLAEEHYDHSGEYLPKQIASIEIVKKAIESGVLSAEEVNEKLHRILDLKLNRMKVRGPALTAPQKQAIAGAEEKAARAAFVLIQKNLWPLPAEGSIVCINANPRESYKNIVNPRGIGPNQEKPAFDTFRESFGAIEKNALFVDYEDVKEKTAEIEKAAALVVVTEDYPLPGEDFDKEKQQALAADLCRQYGAKTVILGLRSSYELSNYPETVTYLCAYSSRTCSAKEAAKILAAREKSPEGMGNPPVSVRI</sequence>
<dbReference type="KEGG" id="bhc:JFL75_04305"/>
<dbReference type="Gene3D" id="3.20.20.300">
    <property type="entry name" value="Glycoside hydrolase, family 3, N-terminal domain"/>
    <property type="match status" value="1"/>
</dbReference>
<dbReference type="EC" id="3.2.1.52" evidence="3"/>
<keyword evidence="5" id="KW-0326">Glycosidase</keyword>
<dbReference type="InterPro" id="IPR050226">
    <property type="entry name" value="NagZ_Beta-hexosaminidase"/>
</dbReference>
<dbReference type="InterPro" id="IPR036881">
    <property type="entry name" value="Glyco_hydro_3_C_sf"/>
</dbReference>
<dbReference type="PROSITE" id="PS00775">
    <property type="entry name" value="GLYCOSYL_HYDROL_F3"/>
    <property type="match status" value="1"/>
</dbReference>
<proteinExistence type="inferred from homology"/>
<dbReference type="InterPro" id="IPR036962">
    <property type="entry name" value="Glyco_hydro_3_N_sf"/>
</dbReference>
<dbReference type="InterPro" id="IPR019800">
    <property type="entry name" value="Glyco_hydro_3_AS"/>
</dbReference>
<dbReference type="InterPro" id="IPR017853">
    <property type="entry name" value="GH"/>
</dbReference>
<evidence type="ECO:0000256" key="2">
    <source>
        <dbReference type="ARBA" id="ARBA00005336"/>
    </source>
</evidence>
<dbReference type="PANTHER" id="PTHR30480">
    <property type="entry name" value="BETA-HEXOSAMINIDASE-RELATED"/>
    <property type="match status" value="1"/>
</dbReference>
<dbReference type="AlphaFoldDB" id="A0A7T7XPL0"/>